<evidence type="ECO:0000313" key="1">
    <source>
        <dbReference type="EMBL" id="GMT20186.1"/>
    </source>
</evidence>
<sequence>SEMTKRPDVIENHIPDIRGGRFALAMKDVNLNNERHYNMRMRRIKLQLRRTDPNYYPQVSDSFYFRLSVLKERYELLYRVGLSDMCTVLASQEVNKKEGRIHVYHYWQPNTDSTRLELYYRLNSFTEQNAKREHRLHAIWDLNAICMMMQNFEDLKLSALMGTGKRRSHSMSGVLHPRAYMGALQTEARRNVLLLPFELHAAQDRIANWREEKVGDVIQTLAEGPDMMGKLKKQV</sequence>
<feature type="non-terminal residue" evidence="1">
    <location>
        <position position="1"/>
    </location>
</feature>
<proteinExistence type="predicted"/>
<dbReference type="EMBL" id="BTSY01000003">
    <property type="protein sequence ID" value="GMT20186.1"/>
    <property type="molecule type" value="Genomic_DNA"/>
</dbReference>
<name>A0AAV5VL94_9BILA</name>
<dbReference type="AlphaFoldDB" id="A0AAV5VL94"/>
<evidence type="ECO:0000313" key="2">
    <source>
        <dbReference type="Proteomes" id="UP001432322"/>
    </source>
</evidence>
<reference evidence="1" key="1">
    <citation type="submission" date="2023-10" db="EMBL/GenBank/DDBJ databases">
        <title>Genome assembly of Pristionchus species.</title>
        <authorList>
            <person name="Yoshida K."/>
            <person name="Sommer R.J."/>
        </authorList>
    </citation>
    <scope>NUCLEOTIDE SEQUENCE</scope>
    <source>
        <strain evidence="1">RS5133</strain>
    </source>
</reference>
<dbReference type="Proteomes" id="UP001432322">
    <property type="component" value="Unassembled WGS sequence"/>
</dbReference>
<comment type="caution">
    <text evidence="1">The sequence shown here is derived from an EMBL/GenBank/DDBJ whole genome shotgun (WGS) entry which is preliminary data.</text>
</comment>
<organism evidence="1 2">
    <name type="scientific">Pristionchus fissidentatus</name>
    <dbReference type="NCBI Taxonomy" id="1538716"/>
    <lineage>
        <taxon>Eukaryota</taxon>
        <taxon>Metazoa</taxon>
        <taxon>Ecdysozoa</taxon>
        <taxon>Nematoda</taxon>
        <taxon>Chromadorea</taxon>
        <taxon>Rhabditida</taxon>
        <taxon>Rhabditina</taxon>
        <taxon>Diplogasteromorpha</taxon>
        <taxon>Diplogasteroidea</taxon>
        <taxon>Neodiplogasteridae</taxon>
        <taxon>Pristionchus</taxon>
    </lineage>
</organism>
<feature type="non-terminal residue" evidence="1">
    <location>
        <position position="235"/>
    </location>
</feature>
<protein>
    <submittedName>
        <fullName evidence="1">Uncharacterized protein</fullName>
    </submittedName>
</protein>
<keyword evidence="2" id="KW-1185">Reference proteome</keyword>
<accession>A0AAV5VL94</accession>
<gene>
    <name evidence="1" type="ORF">PFISCL1PPCAC_11483</name>
</gene>